<dbReference type="PANTHER" id="PTHR34217:SF1">
    <property type="entry name" value="CARBOXYPEPTIDASE 1"/>
    <property type="match status" value="1"/>
</dbReference>
<evidence type="ECO:0000313" key="2">
    <source>
        <dbReference type="EMBL" id="MBM7569872.1"/>
    </source>
</evidence>
<evidence type="ECO:0000313" key="3">
    <source>
        <dbReference type="Proteomes" id="UP001296943"/>
    </source>
</evidence>
<dbReference type="PROSITE" id="PS52034">
    <property type="entry name" value="PEPTIDASE_M32"/>
    <property type="match status" value="1"/>
</dbReference>
<dbReference type="GO" id="GO:0004180">
    <property type="term" value="F:carboxypeptidase activity"/>
    <property type="evidence" value="ECO:0007669"/>
    <property type="project" value="UniProtKB-KW"/>
</dbReference>
<dbReference type="Gene3D" id="1.10.1370.30">
    <property type="match status" value="1"/>
</dbReference>
<keyword evidence="1" id="KW-0645">Protease</keyword>
<comment type="similarity">
    <text evidence="1">Belongs to the peptidase M32 family.</text>
</comment>
<dbReference type="CDD" id="cd06460">
    <property type="entry name" value="M32_Taq"/>
    <property type="match status" value="1"/>
</dbReference>
<keyword evidence="1" id="KW-0479">Metal-binding</keyword>
<dbReference type="Pfam" id="PF02074">
    <property type="entry name" value="Peptidase_M32"/>
    <property type="match status" value="1"/>
</dbReference>
<dbReference type="RefSeq" id="WP_204497317.1">
    <property type="nucleotide sequence ID" value="NZ_JAFBDR010000001.1"/>
</dbReference>
<proteinExistence type="inferred from homology"/>
<organism evidence="2 3">
    <name type="scientific">Aquibacillus albus</name>
    <dbReference type="NCBI Taxonomy" id="1168171"/>
    <lineage>
        <taxon>Bacteria</taxon>
        <taxon>Bacillati</taxon>
        <taxon>Bacillota</taxon>
        <taxon>Bacilli</taxon>
        <taxon>Bacillales</taxon>
        <taxon>Bacillaceae</taxon>
        <taxon>Aquibacillus</taxon>
    </lineage>
</organism>
<keyword evidence="1" id="KW-0482">Metalloprotease</keyword>
<comment type="function">
    <text evidence="1">Broad specificity carboxypetidase that releases amino acids sequentially from the C-terminus, including neutral, aromatic, polar and basic residues.</text>
</comment>
<dbReference type="InterPro" id="IPR001333">
    <property type="entry name" value="Peptidase_M32_Taq"/>
</dbReference>
<accession>A0ABS2MVE1</accession>
<protein>
    <recommendedName>
        <fullName evidence="1">Metal-dependent carboxypeptidase</fullName>
        <ecNumber evidence="1">3.4.17.19</ecNumber>
    </recommendedName>
</protein>
<dbReference type="PRINTS" id="PR00998">
    <property type="entry name" value="CRBOXYPTASET"/>
</dbReference>
<evidence type="ECO:0000256" key="1">
    <source>
        <dbReference type="PIRNR" id="PIRNR006615"/>
    </source>
</evidence>
<name>A0ABS2MVE1_9BACI</name>
<keyword evidence="1 2" id="KW-0378">Hydrolase</keyword>
<dbReference type="Proteomes" id="UP001296943">
    <property type="component" value="Unassembled WGS sequence"/>
</dbReference>
<keyword evidence="3" id="KW-1185">Reference proteome</keyword>
<dbReference type="EMBL" id="JAFBDR010000001">
    <property type="protein sequence ID" value="MBM7569872.1"/>
    <property type="molecule type" value="Genomic_DNA"/>
</dbReference>
<dbReference type="EC" id="3.4.17.19" evidence="1"/>
<comment type="catalytic activity">
    <reaction evidence="1">
        <text>Release of a C-terminal amino acid with broad specificity, except for -Pro.</text>
        <dbReference type="EC" id="3.4.17.19"/>
    </reaction>
</comment>
<dbReference type="PIRSF" id="PIRSF006615">
    <property type="entry name" value="Zn_crbxpep_Taq"/>
    <property type="match status" value="1"/>
</dbReference>
<keyword evidence="1 2" id="KW-0121">Carboxypeptidase</keyword>
<dbReference type="PANTHER" id="PTHR34217">
    <property type="entry name" value="METAL-DEPENDENT CARBOXYPEPTIDASE"/>
    <property type="match status" value="1"/>
</dbReference>
<gene>
    <name evidence="2" type="ORF">JOC48_000341</name>
</gene>
<dbReference type="SUPFAM" id="SSF55486">
    <property type="entry name" value="Metalloproteases ('zincins'), catalytic domain"/>
    <property type="match status" value="1"/>
</dbReference>
<reference evidence="2 3" key="1">
    <citation type="submission" date="2021-01" db="EMBL/GenBank/DDBJ databases">
        <title>Genomic Encyclopedia of Type Strains, Phase IV (KMG-IV): sequencing the most valuable type-strain genomes for metagenomic binning, comparative biology and taxonomic classification.</title>
        <authorList>
            <person name="Goeker M."/>
        </authorList>
    </citation>
    <scope>NUCLEOTIDE SEQUENCE [LARGE SCALE GENOMIC DNA]</scope>
    <source>
        <strain evidence="2 3">DSM 23711</strain>
    </source>
</reference>
<comment type="caution">
    <text evidence="2">The sequence shown here is derived from an EMBL/GenBank/DDBJ whole genome shotgun (WGS) entry which is preliminary data.</text>
</comment>
<sequence length="496" mass="58177">MNQKESEFLTFLKEQKAYEEALSLIQWDLRTKAPKKGFEQRSEVIGVLSQKLHNFSTSDKMKQFIDALKGNTENEMIQKAVEECEEEYERNRKIPVQEYKQFVTLRSKSETIWQEAREKNDFKLLQPYLEKLVEYNIKFAEYWGYEKNIYDALLHNYEPGITTEILDEVFPSLRDSLAELVDQINNASVKPDPSILQHHFSKEKQESFSLEILKRMGYDFDAGRLDQTIHPFAISINTNDVRVTTRYDENDFRMAVFGTIHEGGHALYEQNISQDLAQTPLASGTSMGIHESQSLFWENFIARSEAFWENHFDLFKQIAPTPFEPIPFDEFYRAINEVKPSLIRIEADELTYSLHIMIRYELEKALINREIAVKDLPDLWNQKMNDYLGITPPTDKEGVLQDIHWSAGDFGYFPSYALGYMYAAQFNHSLKKQMNIDDRIRSGNFKEIKQWLNQNIHQFGKMKKPLQLLNDVTGESLNSKYLVDYLTKKYTAIYKL</sequence>